<evidence type="ECO:0000259" key="7">
    <source>
        <dbReference type="Pfam" id="PF01850"/>
    </source>
</evidence>
<feature type="binding site" evidence="6">
    <location>
        <position position="90"/>
    </location>
    <ligand>
        <name>Mg(2+)</name>
        <dbReference type="ChEBI" id="CHEBI:18420"/>
    </ligand>
</feature>
<evidence type="ECO:0000256" key="5">
    <source>
        <dbReference type="ARBA" id="ARBA00022842"/>
    </source>
</evidence>
<dbReference type="GO" id="GO:0090729">
    <property type="term" value="F:toxin activity"/>
    <property type="evidence" value="ECO:0007669"/>
    <property type="project" value="UniProtKB-KW"/>
</dbReference>
<keyword evidence="2 6" id="KW-0540">Nuclease</keyword>
<evidence type="ECO:0000313" key="9">
    <source>
        <dbReference type="Proteomes" id="UP000559182"/>
    </source>
</evidence>
<keyword evidence="9" id="KW-1185">Reference proteome</keyword>
<dbReference type="Pfam" id="PF01850">
    <property type="entry name" value="PIN"/>
    <property type="match status" value="1"/>
</dbReference>
<evidence type="ECO:0000256" key="6">
    <source>
        <dbReference type="HAMAP-Rule" id="MF_00265"/>
    </source>
</evidence>
<comment type="function">
    <text evidence="6">Toxic component of a toxin-antitoxin (TA) system. An RNase.</text>
</comment>
<evidence type="ECO:0000256" key="2">
    <source>
        <dbReference type="ARBA" id="ARBA00022722"/>
    </source>
</evidence>
<dbReference type="GO" id="GO:0004540">
    <property type="term" value="F:RNA nuclease activity"/>
    <property type="evidence" value="ECO:0007669"/>
    <property type="project" value="InterPro"/>
</dbReference>
<evidence type="ECO:0000256" key="3">
    <source>
        <dbReference type="ARBA" id="ARBA00022723"/>
    </source>
</evidence>
<keyword evidence="4 6" id="KW-0378">Hydrolase</keyword>
<dbReference type="SUPFAM" id="SSF88723">
    <property type="entry name" value="PIN domain-like"/>
    <property type="match status" value="1"/>
</dbReference>
<feature type="binding site" evidence="6">
    <location>
        <position position="6"/>
    </location>
    <ligand>
        <name>Mg(2+)</name>
        <dbReference type="ChEBI" id="CHEBI:18420"/>
    </ligand>
</feature>
<keyword evidence="5 6" id="KW-0460">Magnesium</keyword>
<organism evidence="8 9">
    <name type="scientific">Flexivirga oryzae</name>
    <dbReference type="NCBI Taxonomy" id="1794944"/>
    <lineage>
        <taxon>Bacteria</taxon>
        <taxon>Bacillati</taxon>
        <taxon>Actinomycetota</taxon>
        <taxon>Actinomycetes</taxon>
        <taxon>Micrococcales</taxon>
        <taxon>Dermacoccaceae</taxon>
        <taxon>Flexivirga</taxon>
    </lineage>
</organism>
<sequence length="129" mass="13704">MAHYLDTSALVKLVVAEPETTALREWLADADGLVSCDLARTELMRAVRRVAPDRALRARAVLDSLTLTVLTPSVCELAGRLDPPGVRSLDAVHLAAALDLGDDLDSLVTYDERLAEAARSNGIAVTAPA</sequence>
<evidence type="ECO:0000256" key="1">
    <source>
        <dbReference type="ARBA" id="ARBA00022649"/>
    </source>
</evidence>
<dbReference type="EC" id="3.1.-.-" evidence="6"/>
<dbReference type="Gene3D" id="3.40.50.1010">
    <property type="entry name" value="5'-nuclease"/>
    <property type="match status" value="1"/>
</dbReference>
<comment type="caution">
    <text evidence="8">The sequence shown here is derived from an EMBL/GenBank/DDBJ whole genome shotgun (WGS) entry which is preliminary data.</text>
</comment>
<keyword evidence="3 6" id="KW-0479">Metal-binding</keyword>
<gene>
    <name evidence="6" type="primary">vapC</name>
    <name evidence="8" type="ORF">FHU39_002838</name>
</gene>
<comment type="similarity">
    <text evidence="6">Belongs to the PINc/VapC protein family.</text>
</comment>
<proteinExistence type="inferred from homology"/>
<evidence type="ECO:0000256" key="4">
    <source>
        <dbReference type="ARBA" id="ARBA00022801"/>
    </source>
</evidence>
<dbReference type="InterPro" id="IPR022907">
    <property type="entry name" value="VapC_family"/>
</dbReference>
<dbReference type="RefSeq" id="WP_183321216.1">
    <property type="nucleotide sequence ID" value="NZ_JACHVQ010000002.1"/>
</dbReference>
<comment type="cofactor">
    <cofactor evidence="6">
        <name>Mg(2+)</name>
        <dbReference type="ChEBI" id="CHEBI:18420"/>
    </cofactor>
</comment>
<dbReference type="InterPro" id="IPR002716">
    <property type="entry name" value="PIN_dom"/>
</dbReference>
<name>A0A839N4Z3_9MICO</name>
<keyword evidence="1 6" id="KW-1277">Toxin-antitoxin system</keyword>
<dbReference type="CDD" id="cd09874">
    <property type="entry name" value="PIN_MT3492-like"/>
    <property type="match status" value="1"/>
</dbReference>
<protein>
    <recommendedName>
        <fullName evidence="6">Ribonuclease VapC</fullName>
        <shortName evidence="6">RNase VapC</shortName>
        <ecNumber evidence="6">3.1.-.-</ecNumber>
    </recommendedName>
    <alternativeName>
        <fullName evidence="6">Toxin VapC</fullName>
    </alternativeName>
</protein>
<dbReference type="GO" id="GO:0000287">
    <property type="term" value="F:magnesium ion binding"/>
    <property type="evidence" value="ECO:0007669"/>
    <property type="project" value="UniProtKB-UniRule"/>
</dbReference>
<dbReference type="HAMAP" id="MF_00265">
    <property type="entry name" value="VapC_Nob1"/>
    <property type="match status" value="1"/>
</dbReference>
<dbReference type="AlphaFoldDB" id="A0A839N4Z3"/>
<keyword evidence="6" id="KW-0800">Toxin</keyword>
<accession>A0A839N4Z3</accession>
<dbReference type="GO" id="GO:0016787">
    <property type="term" value="F:hydrolase activity"/>
    <property type="evidence" value="ECO:0007669"/>
    <property type="project" value="UniProtKB-KW"/>
</dbReference>
<reference evidence="8 9" key="1">
    <citation type="submission" date="2020-08" db="EMBL/GenBank/DDBJ databases">
        <title>Sequencing the genomes of 1000 actinobacteria strains.</title>
        <authorList>
            <person name="Klenk H.-P."/>
        </authorList>
    </citation>
    <scope>NUCLEOTIDE SEQUENCE [LARGE SCALE GENOMIC DNA]</scope>
    <source>
        <strain evidence="8 9">DSM 105369</strain>
    </source>
</reference>
<dbReference type="InterPro" id="IPR029060">
    <property type="entry name" value="PIN-like_dom_sf"/>
</dbReference>
<evidence type="ECO:0000313" key="8">
    <source>
        <dbReference type="EMBL" id="MBB2892820.1"/>
    </source>
</evidence>
<dbReference type="EMBL" id="JACHVQ010000002">
    <property type="protein sequence ID" value="MBB2892820.1"/>
    <property type="molecule type" value="Genomic_DNA"/>
</dbReference>
<dbReference type="Proteomes" id="UP000559182">
    <property type="component" value="Unassembled WGS sequence"/>
</dbReference>
<feature type="domain" description="PIN" evidence="7">
    <location>
        <begin position="4"/>
        <end position="119"/>
    </location>
</feature>